<keyword evidence="3" id="KW-0217">Developmental protein</keyword>
<dbReference type="InterPro" id="IPR039863">
    <property type="entry name" value="DKK1-4"/>
</dbReference>
<feature type="chain" id="PRO_5040789760" evidence="9">
    <location>
        <begin position="16"/>
        <end position="293"/>
    </location>
</feature>
<keyword evidence="7" id="KW-1015">Disulfide bond</keyword>
<dbReference type="InterPro" id="IPR047300">
    <property type="entry name" value="Dkk3_Cys2"/>
</dbReference>
<evidence type="ECO:0000256" key="8">
    <source>
        <dbReference type="SAM" id="Coils"/>
    </source>
</evidence>
<keyword evidence="4" id="KW-0964">Secreted</keyword>
<dbReference type="GO" id="GO:0090090">
    <property type="term" value="P:negative regulation of canonical Wnt signaling pathway"/>
    <property type="evidence" value="ECO:0007669"/>
    <property type="project" value="TreeGrafter"/>
</dbReference>
<evidence type="ECO:0000256" key="2">
    <source>
        <dbReference type="ARBA" id="ARBA00010842"/>
    </source>
</evidence>
<proteinExistence type="inferred from homology"/>
<evidence type="ECO:0000256" key="5">
    <source>
        <dbReference type="ARBA" id="ARBA00022687"/>
    </source>
</evidence>
<feature type="signal peptide" evidence="9">
    <location>
        <begin position="1"/>
        <end position="15"/>
    </location>
</feature>
<dbReference type="EMBL" id="JAFHDT010000001">
    <property type="protein sequence ID" value="KAI7813785.1"/>
    <property type="molecule type" value="Genomic_DNA"/>
</dbReference>
<dbReference type="CDD" id="cd23274">
    <property type="entry name" value="Dkk3_Cys2"/>
    <property type="match status" value="1"/>
</dbReference>
<evidence type="ECO:0000256" key="3">
    <source>
        <dbReference type="ARBA" id="ARBA00022473"/>
    </source>
</evidence>
<evidence type="ECO:0000259" key="10">
    <source>
        <dbReference type="Pfam" id="PF04706"/>
    </source>
</evidence>
<protein>
    <submittedName>
        <fullName evidence="11">Dickkopf-related protein 3</fullName>
    </submittedName>
</protein>
<dbReference type="OrthoDB" id="6359792at2759"/>
<accession>A0A9W7X4V7</accession>
<evidence type="ECO:0000256" key="9">
    <source>
        <dbReference type="SAM" id="SignalP"/>
    </source>
</evidence>
<dbReference type="GO" id="GO:0048019">
    <property type="term" value="F:receptor antagonist activity"/>
    <property type="evidence" value="ECO:0007669"/>
    <property type="project" value="TreeGrafter"/>
</dbReference>
<dbReference type="PANTHER" id="PTHR12113">
    <property type="entry name" value="DICKKOPF3-LIKE 3"/>
    <property type="match status" value="1"/>
</dbReference>
<dbReference type="GO" id="GO:0005615">
    <property type="term" value="C:extracellular space"/>
    <property type="evidence" value="ECO:0007669"/>
    <property type="project" value="TreeGrafter"/>
</dbReference>
<evidence type="ECO:0000256" key="6">
    <source>
        <dbReference type="ARBA" id="ARBA00022729"/>
    </source>
</evidence>
<organism evidence="11 12">
    <name type="scientific">Triplophysa rosa</name>
    <name type="common">Cave loach</name>
    <dbReference type="NCBI Taxonomy" id="992332"/>
    <lineage>
        <taxon>Eukaryota</taxon>
        <taxon>Metazoa</taxon>
        <taxon>Chordata</taxon>
        <taxon>Craniata</taxon>
        <taxon>Vertebrata</taxon>
        <taxon>Euteleostomi</taxon>
        <taxon>Actinopterygii</taxon>
        <taxon>Neopterygii</taxon>
        <taxon>Teleostei</taxon>
        <taxon>Ostariophysi</taxon>
        <taxon>Cypriniformes</taxon>
        <taxon>Nemacheilidae</taxon>
        <taxon>Triplophysa</taxon>
    </lineage>
</organism>
<evidence type="ECO:0000313" key="11">
    <source>
        <dbReference type="EMBL" id="KAI7813785.1"/>
    </source>
</evidence>
<keyword evidence="8" id="KW-0175">Coiled coil</keyword>
<dbReference type="Gene3D" id="2.10.80.10">
    <property type="entry name" value="Lipase, subunit A"/>
    <property type="match status" value="1"/>
</dbReference>
<keyword evidence="5" id="KW-0879">Wnt signaling pathway</keyword>
<reference evidence="11" key="1">
    <citation type="submission" date="2021-02" db="EMBL/GenBank/DDBJ databases">
        <title>Comparative genomics reveals that relaxation of natural selection precedes convergent phenotypic evolution of cavefish.</title>
        <authorList>
            <person name="Peng Z."/>
        </authorList>
    </citation>
    <scope>NUCLEOTIDE SEQUENCE</scope>
    <source>
        <tissue evidence="11">Muscle</tissue>
    </source>
</reference>
<comment type="subcellular location">
    <subcellularLocation>
        <location evidence="1">Secreted</location>
    </subcellularLocation>
</comment>
<comment type="caution">
    <text evidence="11">The sequence shown here is derived from an EMBL/GenBank/DDBJ whole genome shotgun (WGS) entry which is preliminary data.</text>
</comment>
<keyword evidence="12" id="KW-1185">Reference proteome</keyword>
<dbReference type="GO" id="GO:0039706">
    <property type="term" value="F:co-receptor binding"/>
    <property type="evidence" value="ECO:0007669"/>
    <property type="project" value="TreeGrafter"/>
</dbReference>
<evidence type="ECO:0000256" key="4">
    <source>
        <dbReference type="ARBA" id="ARBA00022525"/>
    </source>
</evidence>
<dbReference type="PANTHER" id="PTHR12113:SF8">
    <property type="entry name" value="DICKKOPF-RELATED PROTEIN 3"/>
    <property type="match status" value="1"/>
</dbReference>
<comment type="similarity">
    <text evidence="2">Belongs to the dickkopf family.</text>
</comment>
<dbReference type="Proteomes" id="UP001059041">
    <property type="component" value="Linkage Group LG1"/>
</dbReference>
<feature type="coiled-coil region" evidence="8">
    <location>
        <begin position="44"/>
        <end position="71"/>
    </location>
</feature>
<dbReference type="Pfam" id="PF04706">
    <property type="entry name" value="Dickkopf_N"/>
    <property type="match status" value="1"/>
</dbReference>
<evidence type="ECO:0000256" key="1">
    <source>
        <dbReference type="ARBA" id="ARBA00004613"/>
    </source>
</evidence>
<dbReference type="InterPro" id="IPR006796">
    <property type="entry name" value="Dickkopf_N"/>
</dbReference>
<dbReference type="AlphaFoldDB" id="A0A9W7X4V7"/>
<dbReference type="FunFam" id="2.10.80.10:FF:000008">
    <property type="entry name" value="Dickkopf WNT-signaling pathway inhibitor 3a"/>
    <property type="match status" value="1"/>
</dbReference>
<feature type="domain" description="Dickkopf N-terminal cysteine-rich" evidence="10">
    <location>
        <begin position="133"/>
        <end position="184"/>
    </location>
</feature>
<keyword evidence="6 9" id="KW-0732">Signal</keyword>
<name>A0A9W7X4V7_TRIRA</name>
<evidence type="ECO:0000313" key="12">
    <source>
        <dbReference type="Proteomes" id="UP001059041"/>
    </source>
</evidence>
<dbReference type="GO" id="GO:0016055">
    <property type="term" value="P:Wnt signaling pathway"/>
    <property type="evidence" value="ECO:0007669"/>
    <property type="project" value="UniProtKB-KW"/>
</dbReference>
<sequence length="293" mass="32754">MFLLTFCLCLGIVNGIIPETSKTEMDIITNMETNMFQGQTTLNDKEVEKLMEDTQQKLEDAVHQVENEAAKSGSYQHNISSNLQNESSTEFSAGNRSSYFAETTNKTKDNATDEMTISKGTLYSNKTNNIDHECVIEEDCENGQFCLYETRKSKCLPCKQLDATCSKDEECCAAEQLCVWGQCTQNSTKGEAGTICKYQSDCKEEFCCAVHKALLSPVCSSKPIERERCIITANHLMDLVSWDMEGDGPQKHCPCAGDLQCQHQGRGALCLKSQNFSEENLADTLYSEVDYIF</sequence>
<gene>
    <name evidence="11" type="ORF">IRJ41_001450</name>
</gene>
<evidence type="ECO:0000256" key="7">
    <source>
        <dbReference type="ARBA" id="ARBA00023157"/>
    </source>
</evidence>